<organism evidence="1 2">
    <name type="scientific">Trichonephila clavipes</name>
    <name type="common">Golden silk orbweaver</name>
    <name type="synonym">Nephila clavipes</name>
    <dbReference type="NCBI Taxonomy" id="2585209"/>
    <lineage>
        <taxon>Eukaryota</taxon>
        <taxon>Metazoa</taxon>
        <taxon>Ecdysozoa</taxon>
        <taxon>Arthropoda</taxon>
        <taxon>Chelicerata</taxon>
        <taxon>Arachnida</taxon>
        <taxon>Araneae</taxon>
        <taxon>Araneomorphae</taxon>
        <taxon>Entelegynae</taxon>
        <taxon>Araneoidea</taxon>
        <taxon>Nephilidae</taxon>
        <taxon>Trichonephila</taxon>
    </lineage>
</organism>
<protein>
    <submittedName>
        <fullName evidence="1">Uncharacterized protein</fullName>
    </submittedName>
</protein>
<dbReference type="EMBL" id="BMAU01021438">
    <property type="protein sequence ID" value="GFY36898.1"/>
    <property type="molecule type" value="Genomic_DNA"/>
</dbReference>
<proteinExistence type="predicted"/>
<dbReference type="AlphaFoldDB" id="A0A8X6WKM6"/>
<name>A0A8X6WKM6_TRICX</name>
<gene>
    <name evidence="1" type="ORF">TNCV_2568601</name>
</gene>
<keyword evidence="2" id="KW-1185">Reference proteome</keyword>
<evidence type="ECO:0000313" key="1">
    <source>
        <dbReference type="EMBL" id="GFY36898.1"/>
    </source>
</evidence>
<accession>A0A8X6WKM6</accession>
<evidence type="ECO:0000313" key="2">
    <source>
        <dbReference type="Proteomes" id="UP000887159"/>
    </source>
</evidence>
<comment type="caution">
    <text evidence="1">The sequence shown here is derived from an EMBL/GenBank/DDBJ whole genome shotgun (WGS) entry which is preliminary data.</text>
</comment>
<sequence>MDKWIIRTPSTSSANKRTNIDVEFQNSELNAPSKKLRKYNEEFIKYGFTICVVDDEKAKKTTMTTTGKRVPTLSNRSQDFENAMNRNLEGNRCSRLSGFQMLHDDEIVIFVQA</sequence>
<reference evidence="1" key="1">
    <citation type="submission" date="2020-08" db="EMBL/GenBank/DDBJ databases">
        <title>Multicomponent nature underlies the extraordinary mechanical properties of spider dragline silk.</title>
        <authorList>
            <person name="Kono N."/>
            <person name="Nakamura H."/>
            <person name="Mori M."/>
            <person name="Yoshida Y."/>
            <person name="Ohtoshi R."/>
            <person name="Malay A.D."/>
            <person name="Moran D.A.P."/>
            <person name="Tomita M."/>
            <person name="Numata K."/>
            <person name="Arakawa K."/>
        </authorList>
    </citation>
    <scope>NUCLEOTIDE SEQUENCE</scope>
</reference>
<dbReference type="Proteomes" id="UP000887159">
    <property type="component" value="Unassembled WGS sequence"/>
</dbReference>